<proteinExistence type="predicted"/>
<keyword evidence="7" id="KW-1185">Reference proteome</keyword>
<dbReference type="PROSITE" id="PS50893">
    <property type="entry name" value="ABC_TRANSPORTER_2"/>
    <property type="match status" value="1"/>
</dbReference>
<gene>
    <name evidence="6" type="ORF">FB554_1117</name>
</gene>
<evidence type="ECO:0000259" key="5">
    <source>
        <dbReference type="PROSITE" id="PS50893"/>
    </source>
</evidence>
<evidence type="ECO:0000313" key="7">
    <source>
        <dbReference type="Proteomes" id="UP000318336"/>
    </source>
</evidence>
<dbReference type="FunFam" id="3.40.50.300:FF:000421">
    <property type="entry name" value="Branched-chain amino acid ABC transporter ATP-binding protein"/>
    <property type="match status" value="1"/>
</dbReference>
<dbReference type="InterPro" id="IPR003593">
    <property type="entry name" value="AAA+_ATPase"/>
</dbReference>
<keyword evidence="3 6" id="KW-0067">ATP-binding</keyword>
<organism evidence="6 7">
    <name type="scientific">Barrientosiimonas humi</name>
    <dbReference type="NCBI Taxonomy" id="999931"/>
    <lineage>
        <taxon>Bacteria</taxon>
        <taxon>Bacillati</taxon>
        <taxon>Actinomycetota</taxon>
        <taxon>Actinomycetes</taxon>
        <taxon>Micrococcales</taxon>
        <taxon>Dermacoccaceae</taxon>
        <taxon>Barrientosiimonas</taxon>
    </lineage>
</organism>
<evidence type="ECO:0000256" key="1">
    <source>
        <dbReference type="ARBA" id="ARBA00022448"/>
    </source>
</evidence>
<dbReference type="InterPro" id="IPR032823">
    <property type="entry name" value="BCA_ABC_TP_C"/>
</dbReference>
<protein>
    <submittedName>
        <fullName evidence="6">Branched-chain amino acid transport system ATP-binding protein</fullName>
    </submittedName>
</protein>
<comment type="caution">
    <text evidence="6">The sequence shown here is derived from an EMBL/GenBank/DDBJ whole genome shotgun (WGS) entry which is preliminary data.</text>
</comment>
<feature type="domain" description="ABC transporter" evidence="5">
    <location>
        <begin position="28"/>
        <end position="276"/>
    </location>
</feature>
<name>A0A542XB42_9MICO</name>
<dbReference type="Gene3D" id="3.40.50.300">
    <property type="entry name" value="P-loop containing nucleotide triphosphate hydrolases"/>
    <property type="match status" value="1"/>
</dbReference>
<dbReference type="CDD" id="cd03219">
    <property type="entry name" value="ABC_Mj1267_LivG_branched"/>
    <property type="match status" value="1"/>
</dbReference>
<dbReference type="RefSeq" id="WP_142005059.1">
    <property type="nucleotide sequence ID" value="NZ_CAJTBP010000001.1"/>
</dbReference>
<dbReference type="Pfam" id="PF12399">
    <property type="entry name" value="BCA_ABC_TP_C"/>
    <property type="match status" value="1"/>
</dbReference>
<feature type="compositionally biased region" description="Low complexity" evidence="4">
    <location>
        <begin position="1"/>
        <end position="14"/>
    </location>
</feature>
<dbReference type="PANTHER" id="PTHR45772:SF1">
    <property type="entry name" value="ABC TRANSPORTER ATP-BINDING PROTEIN"/>
    <property type="match status" value="1"/>
</dbReference>
<sequence>MSTLAPETPETPETPGQPVDVGRDVQPLEVDGITVRFGGIVALDDVSFTVRPGTIHALIGPNGAGKSTCFNAITGIYRLASGTIRLGDTDLTRTAAHKIPALGIGRAFQNLALVGTSSVLDNAMLGRYALTKGGFVQYAVRAPWTMRQERRHQQRAAEICDFLGLSAHLHKPAAALSYGDQKRVDIARALNVEPTVLLLDEPAAGMNASETAEMAELIHQIRDELGISILLVEHDMGLVMGIADRVTVLDFGRRIADDVPAAVQRDPEVIRAYLGSDDDESGRDGNHDEGKA</sequence>
<dbReference type="InterPro" id="IPR051120">
    <property type="entry name" value="ABC_AA/LPS_Transport"/>
</dbReference>
<dbReference type="Pfam" id="PF00005">
    <property type="entry name" value="ABC_tran"/>
    <property type="match status" value="1"/>
</dbReference>
<dbReference type="PROSITE" id="PS00211">
    <property type="entry name" value="ABC_TRANSPORTER_1"/>
    <property type="match status" value="1"/>
</dbReference>
<dbReference type="AlphaFoldDB" id="A0A542XB42"/>
<feature type="region of interest" description="Disordered" evidence="4">
    <location>
        <begin position="1"/>
        <end position="23"/>
    </location>
</feature>
<dbReference type="InterPro" id="IPR017871">
    <property type="entry name" value="ABC_transporter-like_CS"/>
</dbReference>
<dbReference type="EMBL" id="VFOK01000001">
    <property type="protein sequence ID" value="TQL32984.1"/>
    <property type="molecule type" value="Genomic_DNA"/>
</dbReference>
<dbReference type="PANTHER" id="PTHR45772">
    <property type="entry name" value="CONSERVED COMPONENT OF ABC TRANSPORTER FOR NATURAL AMINO ACIDS-RELATED"/>
    <property type="match status" value="1"/>
</dbReference>
<keyword evidence="2" id="KW-0547">Nucleotide-binding</keyword>
<dbReference type="InterPro" id="IPR027417">
    <property type="entry name" value="P-loop_NTPase"/>
</dbReference>
<dbReference type="Proteomes" id="UP000318336">
    <property type="component" value="Unassembled WGS sequence"/>
</dbReference>
<dbReference type="GO" id="GO:0005524">
    <property type="term" value="F:ATP binding"/>
    <property type="evidence" value="ECO:0007669"/>
    <property type="project" value="UniProtKB-KW"/>
</dbReference>
<evidence type="ECO:0000256" key="2">
    <source>
        <dbReference type="ARBA" id="ARBA00022741"/>
    </source>
</evidence>
<dbReference type="InterPro" id="IPR003439">
    <property type="entry name" value="ABC_transporter-like_ATP-bd"/>
</dbReference>
<evidence type="ECO:0000256" key="4">
    <source>
        <dbReference type="SAM" id="MobiDB-lite"/>
    </source>
</evidence>
<reference evidence="6 7" key="1">
    <citation type="submission" date="2019-06" db="EMBL/GenBank/DDBJ databases">
        <title>Sequencing the genomes of 1000 actinobacteria strains.</title>
        <authorList>
            <person name="Klenk H.-P."/>
        </authorList>
    </citation>
    <scope>NUCLEOTIDE SEQUENCE [LARGE SCALE GENOMIC DNA]</scope>
    <source>
        <strain evidence="6 7">DSM 24617</strain>
    </source>
</reference>
<evidence type="ECO:0000256" key="3">
    <source>
        <dbReference type="ARBA" id="ARBA00022840"/>
    </source>
</evidence>
<dbReference type="GO" id="GO:0016887">
    <property type="term" value="F:ATP hydrolysis activity"/>
    <property type="evidence" value="ECO:0007669"/>
    <property type="project" value="InterPro"/>
</dbReference>
<accession>A0A542XB42</accession>
<keyword evidence="1" id="KW-0813">Transport</keyword>
<dbReference type="SUPFAM" id="SSF52540">
    <property type="entry name" value="P-loop containing nucleoside triphosphate hydrolases"/>
    <property type="match status" value="1"/>
</dbReference>
<evidence type="ECO:0000313" key="6">
    <source>
        <dbReference type="EMBL" id="TQL32984.1"/>
    </source>
</evidence>
<dbReference type="SMART" id="SM00382">
    <property type="entry name" value="AAA"/>
    <property type="match status" value="1"/>
</dbReference>
<dbReference type="OrthoDB" id="9805514at2"/>
<dbReference type="GO" id="GO:0005886">
    <property type="term" value="C:plasma membrane"/>
    <property type="evidence" value="ECO:0007669"/>
    <property type="project" value="TreeGrafter"/>
</dbReference>